<dbReference type="GO" id="GO:0006935">
    <property type="term" value="P:chemotaxis"/>
    <property type="evidence" value="ECO:0007669"/>
    <property type="project" value="InterPro"/>
</dbReference>
<dbReference type="InterPro" id="IPR029151">
    <property type="entry name" value="Sensor-like_sf"/>
</dbReference>
<keyword evidence="4" id="KW-0812">Transmembrane</keyword>
<accession>A0A7C8HF75</accession>
<evidence type="ECO:0000256" key="1">
    <source>
        <dbReference type="ARBA" id="ARBA00023224"/>
    </source>
</evidence>
<dbReference type="CDD" id="cd06225">
    <property type="entry name" value="HAMP"/>
    <property type="match status" value="1"/>
</dbReference>
<dbReference type="PROSITE" id="PS50111">
    <property type="entry name" value="CHEMOTAXIS_TRANSDUC_2"/>
    <property type="match status" value="1"/>
</dbReference>
<evidence type="ECO:0000256" key="4">
    <source>
        <dbReference type="SAM" id="Phobius"/>
    </source>
</evidence>
<dbReference type="Pfam" id="PF00015">
    <property type="entry name" value="MCPsignal"/>
    <property type="match status" value="1"/>
</dbReference>
<evidence type="ECO:0000259" key="6">
    <source>
        <dbReference type="PROSITE" id="PS50885"/>
    </source>
</evidence>
<keyword evidence="8" id="KW-1185">Reference proteome</keyword>
<dbReference type="Pfam" id="PF00672">
    <property type="entry name" value="HAMP"/>
    <property type="match status" value="1"/>
</dbReference>
<keyword evidence="4" id="KW-1133">Transmembrane helix</keyword>
<feature type="domain" description="Methyl-accepting transducer" evidence="5">
    <location>
        <begin position="276"/>
        <end position="526"/>
    </location>
</feature>
<dbReference type="PANTHER" id="PTHR32089:SF112">
    <property type="entry name" value="LYSOZYME-LIKE PROTEIN-RELATED"/>
    <property type="match status" value="1"/>
</dbReference>
<sequence length="562" mass="61776">MSKIGIKSLKRVMAILLVFVITFLLLNFLIFKSMFSKLQADSIKTVTEFSSTIDGDQLQKVIDSQSMHSTEYAEIQKAMAEFKNNHDIKYLYTLMKGENNKAHIIVDVSLNTSSLGEEFELEKAMEEAFNGNIASTDEPVTDMYGTFISAYAPIKNSSGEVIAIAGIDKDVEDFLYIRSTIFKATIIVSVIFLILAALVSMVFSRNITLAVEDIKDHLIKMSQGDLTVSLNINTRDEMQTIAESINHVRMNTVDTLKRLKQAYQSIMERIDSLSTMSEEMAASSEEVASRIEEVNVGINAQSNEMTKMNDIINHFGVKINEAVKAIEEVNTKIVGINSKAQNSNKDLILLEDAIKGINASFSDVRKEIKGLGDYLSQIGEITGIINNIAEQTNLLALNAAIEAARAGEAGRGFAVVADEIRKLSEQSKNSALSISSLLDNVITSSNLVRKTSKKMDNQLSEQIGVISNSINSFKAIINDVEEIIPRINAVSNNMNDIDHEKANIIESVEATVAVAQEVSVALKQISMSSEELSAASEEVASSTLHLSQLSNNIMETIDQFKI</sequence>
<dbReference type="GO" id="GO:0016020">
    <property type="term" value="C:membrane"/>
    <property type="evidence" value="ECO:0007669"/>
    <property type="project" value="InterPro"/>
</dbReference>
<comment type="caution">
    <text evidence="7">The sequence shown here is derived from an EMBL/GenBank/DDBJ whole genome shotgun (WGS) entry which is preliminary data.</text>
</comment>
<dbReference type="SMART" id="SM00283">
    <property type="entry name" value="MA"/>
    <property type="match status" value="1"/>
</dbReference>
<reference evidence="7 8" key="1">
    <citation type="submission" date="2019-12" db="EMBL/GenBank/DDBJ databases">
        <title>Defluviitalea raffinosedens, isolated from a biogas fermenter, genome sequencing and characterization.</title>
        <authorList>
            <person name="Rettenmaier R."/>
            <person name="Schneider M."/>
            <person name="Neuhaus K."/>
            <person name="Liebl W."/>
            <person name="Zverlov V."/>
        </authorList>
    </citation>
    <scope>NUCLEOTIDE SEQUENCE [LARGE SCALE GENOMIC DNA]</scope>
    <source>
        <strain evidence="7 8">249c-K6</strain>
    </source>
</reference>
<organism evidence="7 8">
    <name type="scientific">Defluviitalea raffinosedens</name>
    <dbReference type="NCBI Taxonomy" id="1450156"/>
    <lineage>
        <taxon>Bacteria</taxon>
        <taxon>Bacillati</taxon>
        <taxon>Bacillota</taxon>
        <taxon>Clostridia</taxon>
        <taxon>Lachnospirales</taxon>
        <taxon>Defluviitaleaceae</taxon>
        <taxon>Defluviitalea</taxon>
    </lineage>
</organism>
<protein>
    <submittedName>
        <fullName evidence="7">HAMP domain-containing protein</fullName>
    </submittedName>
</protein>
<dbReference type="GO" id="GO:0004888">
    <property type="term" value="F:transmembrane signaling receptor activity"/>
    <property type="evidence" value="ECO:0007669"/>
    <property type="project" value="InterPro"/>
</dbReference>
<evidence type="ECO:0000256" key="3">
    <source>
        <dbReference type="PROSITE-ProRule" id="PRU00284"/>
    </source>
</evidence>
<comment type="similarity">
    <text evidence="2">Belongs to the methyl-accepting chemotaxis (MCP) protein family.</text>
</comment>
<dbReference type="PANTHER" id="PTHR32089">
    <property type="entry name" value="METHYL-ACCEPTING CHEMOTAXIS PROTEIN MCPB"/>
    <property type="match status" value="1"/>
</dbReference>
<dbReference type="Proteomes" id="UP000483018">
    <property type="component" value="Unassembled WGS sequence"/>
</dbReference>
<feature type="transmembrane region" description="Helical" evidence="4">
    <location>
        <begin position="12"/>
        <end position="31"/>
    </location>
</feature>
<dbReference type="RefSeq" id="WP_158739767.1">
    <property type="nucleotide sequence ID" value="NZ_JAFBEP010000001.1"/>
</dbReference>
<dbReference type="OrthoDB" id="2542987at2"/>
<dbReference type="PRINTS" id="PR00260">
    <property type="entry name" value="CHEMTRNSDUCR"/>
</dbReference>
<dbReference type="EMBL" id="WSLF01000003">
    <property type="protein sequence ID" value="KAE9635519.1"/>
    <property type="molecule type" value="Genomic_DNA"/>
</dbReference>
<keyword evidence="4" id="KW-0472">Membrane</keyword>
<dbReference type="GO" id="GO:0007165">
    <property type="term" value="P:signal transduction"/>
    <property type="evidence" value="ECO:0007669"/>
    <property type="project" value="UniProtKB-KW"/>
</dbReference>
<dbReference type="AlphaFoldDB" id="A0A7C8HF75"/>
<dbReference type="Gene3D" id="1.10.287.950">
    <property type="entry name" value="Methyl-accepting chemotaxis protein"/>
    <property type="match status" value="1"/>
</dbReference>
<evidence type="ECO:0000259" key="5">
    <source>
        <dbReference type="PROSITE" id="PS50111"/>
    </source>
</evidence>
<dbReference type="SUPFAM" id="SSF103190">
    <property type="entry name" value="Sensory domain-like"/>
    <property type="match status" value="1"/>
</dbReference>
<feature type="transmembrane region" description="Helical" evidence="4">
    <location>
        <begin position="184"/>
        <end position="203"/>
    </location>
</feature>
<dbReference type="PROSITE" id="PS50885">
    <property type="entry name" value="HAMP"/>
    <property type="match status" value="1"/>
</dbReference>
<dbReference type="InterPro" id="IPR004090">
    <property type="entry name" value="Chemotax_Me-accpt_rcpt"/>
</dbReference>
<dbReference type="SUPFAM" id="SSF58104">
    <property type="entry name" value="Methyl-accepting chemotaxis protein (MCP) signaling domain"/>
    <property type="match status" value="1"/>
</dbReference>
<name>A0A7C8HF75_9FIRM</name>
<dbReference type="InterPro" id="IPR003660">
    <property type="entry name" value="HAMP_dom"/>
</dbReference>
<dbReference type="InterPro" id="IPR004089">
    <property type="entry name" value="MCPsignal_dom"/>
</dbReference>
<evidence type="ECO:0000313" key="8">
    <source>
        <dbReference type="Proteomes" id="UP000483018"/>
    </source>
</evidence>
<evidence type="ECO:0000313" key="7">
    <source>
        <dbReference type="EMBL" id="KAE9635519.1"/>
    </source>
</evidence>
<gene>
    <name evidence="7" type="ORF">GND95_05070</name>
</gene>
<proteinExistence type="inferred from homology"/>
<keyword evidence="1 3" id="KW-0807">Transducer</keyword>
<feature type="domain" description="HAMP" evidence="6">
    <location>
        <begin position="205"/>
        <end position="257"/>
    </location>
</feature>
<dbReference type="SMART" id="SM00304">
    <property type="entry name" value="HAMP"/>
    <property type="match status" value="2"/>
</dbReference>
<evidence type="ECO:0000256" key="2">
    <source>
        <dbReference type="ARBA" id="ARBA00029447"/>
    </source>
</evidence>